<sequence length="160" mass="15507">MTNGRMRSLAGVALVAGLTFGATGCSGDGEPGAAVSKAASAVSSAAAEAPKALESAAAAAKSELGAVKDGVNAKDEVTLGAPATDGDGYATVPVTVRNTDGAQKSFAVQVNMKDAGGNLLDVVVVTIADVPGNGTGQGTARSTHKLSGTVTAETGTALRY</sequence>
<dbReference type="EMBL" id="BNEE01000006">
    <property type="protein sequence ID" value="GHI85239.1"/>
    <property type="molecule type" value="Genomic_DNA"/>
</dbReference>
<comment type="caution">
    <text evidence="2">The sequence shown here is derived from an EMBL/GenBank/DDBJ whole genome shotgun (WGS) entry which is preliminary data.</text>
</comment>
<accession>A0A919H0P7</accession>
<feature type="signal peptide" evidence="1">
    <location>
        <begin position="1"/>
        <end position="24"/>
    </location>
</feature>
<dbReference type="OrthoDB" id="3874071at2"/>
<name>A0A919H0P7_9ACTN</name>
<proteinExistence type="predicted"/>
<gene>
    <name evidence="2" type="ORF">Sxan_26030</name>
</gene>
<dbReference type="Proteomes" id="UP000600026">
    <property type="component" value="Unassembled WGS sequence"/>
</dbReference>
<evidence type="ECO:0008006" key="4">
    <source>
        <dbReference type="Google" id="ProtNLM"/>
    </source>
</evidence>
<keyword evidence="1" id="KW-0732">Signal</keyword>
<dbReference type="RefSeq" id="WP_031139823.1">
    <property type="nucleotide sequence ID" value="NZ_BNEE01000006.1"/>
</dbReference>
<dbReference type="AlphaFoldDB" id="A0A919H0P7"/>
<evidence type="ECO:0000313" key="2">
    <source>
        <dbReference type="EMBL" id="GHI85239.1"/>
    </source>
</evidence>
<dbReference type="PROSITE" id="PS51257">
    <property type="entry name" value="PROKAR_LIPOPROTEIN"/>
    <property type="match status" value="1"/>
</dbReference>
<keyword evidence="3" id="KW-1185">Reference proteome</keyword>
<feature type="chain" id="PRO_5039656740" description="Lipoprotein" evidence="1">
    <location>
        <begin position="25"/>
        <end position="160"/>
    </location>
</feature>
<evidence type="ECO:0000256" key="1">
    <source>
        <dbReference type="SAM" id="SignalP"/>
    </source>
</evidence>
<organism evidence="2 3">
    <name type="scientific">Streptomyces xanthophaeus</name>
    <dbReference type="NCBI Taxonomy" id="67385"/>
    <lineage>
        <taxon>Bacteria</taxon>
        <taxon>Bacillati</taxon>
        <taxon>Actinomycetota</taxon>
        <taxon>Actinomycetes</taxon>
        <taxon>Kitasatosporales</taxon>
        <taxon>Streptomycetaceae</taxon>
        <taxon>Streptomyces</taxon>
    </lineage>
</organism>
<evidence type="ECO:0000313" key="3">
    <source>
        <dbReference type="Proteomes" id="UP000600026"/>
    </source>
</evidence>
<reference evidence="2" key="1">
    <citation type="submission" date="2020-09" db="EMBL/GenBank/DDBJ databases">
        <title>Whole genome shotgun sequence of Streptomyces xanthophaeus NBRC 12829.</title>
        <authorList>
            <person name="Komaki H."/>
            <person name="Tamura T."/>
        </authorList>
    </citation>
    <scope>NUCLEOTIDE SEQUENCE</scope>
    <source>
        <strain evidence="2">NBRC 12829</strain>
    </source>
</reference>
<protein>
    <recommendedName>
        <fullName evidence="4">Lipoprotein</fullName>
    </recommendedName>
</protein>